<dbReference type="SUPFAM" id="SSF53850">
    <property type="entry name" value="Periplasmic binding protein-like II"/>
    <property type="match status" value="1"/>
</dbReference>
<dbReference type="EMBL" id="JAMBOL010000002">
    <property type="protein sequence ID" value="MCM3713294.1"/>
    <property type="molecule type" value="Genomic_DNA"/>
</dbReference>
<dbReference type="Gene3D" id="3.40.190.150">
    <property type="entry name" value="Bordetella uptake gene, domain 1"/>
    <property type="match status" value="1"/>
</dbReference>
<dbReference type="PROSITE" id="PS51257">
    <property type="entry name" value="PROKAR_LIPOPROTEIN"/>
    <property type="match status" value="1"/>
</dbReference>
<dbReference type="CDD" id="cd07012">
    <property type="entry name" value="PBP2_Bug_TTT"/>
    <property type="match status" value="1"/>
</dbReference>
<dbReference type="Pfam" id="PF03401">
    <property type="entry name" value="TctC"/>
    <property type="match status" value="1"/>
</dbReference>
<feature type="signal peptide" evidence="3">
    <location>
        <begin position="1"/>
        <end position="22"/>
    </location>
</feature>
<evidence type="ECO:0000256" key="3">
    <source>
        <dbReference type="SAM" id="SignalP"/>
    </source>
</evidence>
<evidence type="ECO:0000256" key="1">
    <source>
        <dbReference type="ARBA" id="ARBA00006987"/>
    </source>
</evidence>
<evidence type="ECO:0000313" key="4">
    <source>
        <dbReference type="EMBL" id="MCM3713294.1"/>
    </source>
</evidence>
<keyword evidence="5" id="KW-1185">Reference proteome</keyword>
<feature type="chain" id="PRO_5040913592" evidence="3">
    <location>
        <begin position="23"/>
        <end position="346"/>
    </location>
</feature>
<dbReference type="InterPro" id="IPR005064">
    <property type="entry name" value="BUG"/>
</dbReference>
<dbReference type="PANTHER" id="PTHR42928:SF5">
    <property type="entry name" value="BLR1237 PROTEIN"/>
    <property type="match status" value="1"/>
</dbReference>
<dbReference type="Gene3D" id="3.40.190.10">
    <property type="entry name" value="Periplasmic binding protein-like II"/>
    <property type="match status" value="1"/>
</dbReference>
<sequence>MRKPKPLLILLCAIGIFFGLVACGQSEQTATEGPADQDEQTDETSKEETASLEYPTRDIVILVGHGAGGGMDTFSRQVAAGLEDRLGVNVNVINHEGAGGVIAKEIGANEPADGYTIVATGALPIQVAMGTNTDNQLNVFTPIARLQSDTFALQIKPGTFESIEDLFEQAKSSTIKIGGTGIGTTDHIVFTMLHAETELAIEFIPFEGAGQMHAALLGGHIDAMLEEVGPVASSIEAGEMEPILFFAEERIDDFPDVPTSVELGYDITTGVERGLMIRNEVPDEIIELLEETVKDIYDSPEYKEFEKNAFLHLREGWLSSEEYHEKLTNDIELFTEILSSIDTEQQ</sequence>
<gene>
    <name evidence="4" type="ORF">M3202_04290</name>
</gene>
<comment type="caution">
    <text evidence="4">The sequence shown here is derived from an EMBL/GenBank/DDBJ whole genome shotgun (WGS) entry which is preliminary data.</text>
</comment>
<evidence type="ECO:0000313" key="5">
    <source>
        <dbReference type="Proteomes" id="UP001139179"/>
    </source>
</evidence>
<name>A0A9X2DMF7_9BACI</name>
<organism evidence="4 5">
    <name type="scientific">Halalkalibacter oceani</name>
    <dbReference type="NCBI Taxonomy" id="1653776"/>
    <lineage>
        <taxon>Bacteria</taxon>
        <taxon>Bacillati</taxon>
        <taxon>Bacillota</taxon>
        <taxon>Bacilli</taxon>
        <taxon>Bacillales</taxon>
        <taxon>Bacillaceae</taxon>
        <taxon>Halalkalibacter</taxon>
    </lineage>
</organism>
<keyword evidence="3" id="KW-0732">Signal</keyword>
<proteinExistence type="inferred from homology"/>
<dbReference type="RefSeq" id="WP_251222102.1">
    <property type="nucleotide sequence ID" value="NZ_JAMBOL010000002.1"/>
</dbReference>
<reference evidence="4" key="1">
    <citation type="submission" date="2022-05" db="EMBL/GenBank/DDBJ databases">
        <title>Comparative Genomics of Spacecraft Associated Microbes.</title>
        <authorList>
            <person name="Tran M.T."/>
            <person name="Wright A."/>
            <person name="Seuylemezian A."/>
            <person name="Eisen J."/>
            <person name="Coil D."/>
        </authorList>
    </citation>
    <scope>NUCLEOTIDE SEQUENCE</scope>
    <source>
        <strain evidence="4">214.1.1</strain>
    </source>
</reference>
<protein>
    <submittedName>
        <fullName evidence="4">Tripartite tricarboxylate transporter substrate binding protein</fullName>
    </submittedName>
</protein>
<comment type="similarity">
    <text evidence="1">Belongs to the UPF0065 (bug) family.</text>
</comment>
<dbReference type="AlphaFoldDB" id="A0A9X2DMF7"/>
<dbReference type="Proteomes" id="UP001139179">
    <property type="component" value="Unassembled WGS sequence"/>
</dbReference>
<dbReference type="InterPro" id="IPR042100">
    <property type="entry name" value="Bug_dom1"/>
</dbReference>
<dbReference type="PIRSF" id="PIRSF017082">
    <property type="entry name" value="YflP"/>
    <property type="match status" value="1"/>
</dbReference>
<dbReference type="PANTHER" id="PTHR42928">
    <property type="entry name" value="TRICARBOXYLATE-BINDING PROTEIN"/>
    <property type="match status" value="1"/>
</dbReference>
<evidence type="ECO:0000256" key="2">
    <source>
        <dbReference type="SAM" id="MobiDB-lite"/>
    </source>
</evidence>
<accession>A0A9X2DMF7</accession>
<feature type="region of interest" description="Disordered" evidence="2">
    <location>
        <begin position="29"/>
        <end position="51"/>
    </location>
</feature>